<evidence type="ECO:0000256" key="2">
    <source>
        <dbReference type="ARBA" id="ARBA00007118"/>
    </source>
</evidence>
<dbReference type="SUPFAM" id="SSF55469">
    <property type="entry name" value="FMN-dependent nitroreductase-like"/>
    <property type="match status" value="1"/>
</dbReference>
<dbReference type="InterPro" id="IPR000415">
    <property type="entry name" value="Nitroreductase-like"/>
</dbReference>
<keyword evidence="8" id="KW-1185">Reference proteome</keyword>
<dbReference type="AlphaFoldDB" id="A0A3N2DYT0"/>
<proteinExistence type="inferred from homology"/>
<comment type="caution">
    <text evidence="7">The sequence shown here is derived from an EMBL/GenBank/DDBJ whole genome shotgun (WGS) entry which is preliminary data.</text>
</comment>
<evidence type="ECO:0000313" key="8">
    <source>
        <dbReference type="Proteomes" id="UP000275394"/>
    </source>
</evidence>
<evidence type="ECO:0000259" key="6">
    <source>
        <dbReference type="Pfam" id="PF00881"/>
    </source>
</evidence>
<dbReference type="PANTHER" id="PTHR43673:SF2">
    <property type="entry name" value="NITROREDUCTASE"/>
    <property type="match status" value="1"/>
</dbReference>
<organism evidence="7 8">
    <name type="scientific">Sinobacterium caligoides</name>
    <dbReference type="NCBI Taxonomy" id="933926"/>
    <lineage>
        <taxon>Bacteria</taxon>
        <taxon>Pseudomonadati</taxon>
        <taxon>Pseudomonadota</taxon>
        <taxon>Gammaproteobacteria</taxon>
        <taxon>Cellvibrionales</taxon>
        <taxon>Spongiibacteraceae</taxon>
        <taxon>Sinobacterium</taxon>
    </lineage>
</organism>
<protein>
    <recommendedName>
        <fullName evidence="6">Nitroreductase domain-containing protein</fullName>
    </recommendedName>
</protein>
<dbReference type="OrthoDB" id="9802510at2"/>
<keyword evidence="5" id="KW-0560">Oxidoreductase</keyword>
<dbReference type="EMBL" id="RKHR01000003">
    <property type="protein sequence ID" value="ROS04954.1"/>
    <property type="molecule type" value="Genomic_DNA"/>
</dbReference>
<dbReference type="Pfam" id="PF00881">
    <property type="entry name" value="Nitroreductase"/>
    <property type="match status" value="1"/>
</dbReference>
<evidence type="ECO:0000256" key="3">
    <source>
        <dbReference type="ARBA" id="ARBA00022630"/>
    </source>
</evidence>
<evidence type="ECO:0000256" key="4">
    <source>
        <dbReference type="ARBA" id="ARBA00022643"/>
    </source>
</evidence>
<comment type="similarity">
    <text evidence="2">Belongs to the nitroreductase family.</text>
</comment>
<evidence type="ECO:0000256" key="5">
    <source>
        <dbReference type="ARBA" id="ARBA00023002"/>
    </source>
</evidence>
<keyword evidence="3" id="KW-0285">Flavoprotein</keyword>
<accession>A0A3N2DYT0</accession>
<name>A0A3N2DYT0_9GAMM</name>
<feature type="domain" description="Nitroreductase" evidence="6">
    <location>
        <begin position="17"/>
        <end position="205"/>
    </location>
</feature>
<dbReference type="RefSeq" id="WP_123710908.1">
    <property type="nucleotide sequence ID" value="NZ_RKHR01000003.1"/>
</dbReference>
<dbReference type="GO" id="GO:0016491">
    <property type="term" value="F:oxidoreductase activity"/>
    <property type="evidence" value="ECO:0007669"/>
    <property type="project" value="UniProtKB-KW"/>
</dbReference>
<dbReference type="InterPro" id="IPR029479">
    <property type="entry name" value="Nitroreductase"/>
</dbReference>
<dbReference type="PANTHER" id="PTHR43673">
    <property type="entry name" value="NAD(P)H NITROREDUCTASE YDGI-RELATED"/>
    <property type="match status" value="1"/>
</dbReference>
<sequence length="230" mass="25996">MTVITAAAVSSSVEEVIRCRRSVRHFQPQCIDQALIEKLFKLAQWSPSAGNMQPWRSYVVSGERCQEVRSKLLQAVRDTQQYPPEKLRQQRLSSIYAERRQQLLARLYAAFGFKGSNKYCRHQLAEENFQLYGAPHCVFIFVEPGFDDLVGLDIGIYAQSLMLAMEANGIGCVVQAELCAYSKLIANQLGTDDSQRLMLAISFGYEQQGSAINESSRKRAPLFETTTFYS</sequence>
<evidence type="ECO:0000313" key="7">
    <source>
        <dbReference type="EMBL" id="ROS04954.1"/>
    </source>
</evidence>
<dbReference type="Gene3D" id="3.40.109.10">
    <property type="entry name" value="NADH Oxidase"/>
    <property type="match status" value="1"/>
</dbReference>
<comment type="cofactor">
    <cofactor evidence="1">
        <name>FMN</name>
        <dbReference type="ChEBI" id="CHEBI:58210"/>
    </cofactor>
</comment>
<reference evidence="7 8" key="1">
    <citation type="submission" date="2018-11" db="EMBL/GenBank/DDBJ databases">
        <title>Genomic Encyclopedia of Type Strains, Phase IV (KMG-IV): sequencing the most valuable type-strain genomes for metagenomic binning, comparative biology and taxonomic classification.</title>
        <authorList>
            <person name="Goeker M."/>
        </authorList>
    </citation>
    <scope>NUCLEOTIDE SEQUENCE [LARGE SCALE GENOMIC DNA]</scope>
    <source>
        <strain evidence="7 8">DSM 100316</strain>
    </source>
</reference>
<evidence type="ECO:0000256" key="1">
    <source>
        <dbReference type="ARBA" id="ARBA00001917"/>
    </source>
</evidence>
<dbReference type="Proteomes" id="UP000275394">
    <property type="component" value="Unassembled WGS sequence"/>
</dbReference>
<gene>
    <name evidence="7" type="ORF">EDC56_0471</name>
</gene>
<dbReference type="CDD" id="cd02136">
    <property type="entry name" value="PnbA_NfnB-like"/>
    <property type="match status" value="1"/>
</dbReference>
<keyword evidence="4" id="KW-0288">FMN</keyword>